<protein>
    <recommendedName>
        <fullName evidence="3">Ribosomal protein L7/L12 C-terminal domain-containing protein</fullName>
    </recommendedName>
</protein>
<organism evidence="1 2">
    <name type="scientific">Antiquaquibacter soli</name>
    <dbReference type="NCBI Taxonomy" id="3064523"/>
    <lineage>
        <taxon>Bacteria</taxon>
        <taxon>Bacillati</taxon>
        <taxon>Actinomycetota</taxon>
        <taxon>Actinomycetes</taxon>
        <taxon>Micrococcales</taxon>
        <taxon>Microbacteriaceae</taxon>
        <taxon>Antiquaquibacter</taxon>
    </lineage>
</organism>
<sequence>MTPDERIEELEREVARLREQVGVLYKHLGIGQLAAASSGPNPAIVDAIRSGQIIVAIKLYREQTGAGLKEAKDAVEDLARTLR</sequence>
<name>A0ABT9BP72_9MICO</name>
<evidence type="ECO:0000313" key="1">
    <source>
        <dbReference type="EMBL" id="MDO7881215.1"/>
    </source>
</evidence>
<keyword evidence="2" id="KW-1185">Reference proteome</keyword>
<evidence type="ECO:0008006" key="3">
    <source>
        <dbReference type="Google" id="ProtNLM"/>
    </source>
</evidence>
<evidence type="ECO:0000313" key="2">
    <source>
        <dbReference type="Proteomes" id="UP001241072"/>
    </source>
</evidence>
<dbReference type="InterPro" id="IPR014719">
    <property type="entry name" value="Ribosomal_bL12_C/ClpS-like"/>
</dbReference>
<gene>
    <name evidence="1" type="ORF">Q5716_03135</name>
</gene>
<reference evidence="1 2" key="1">
    <citation type="submission" date="2023-07" db="EMBL/GenBank/DDBJ databases">
        <title>Protaetiibacter sp. nov WY-16 isolated from soil.</title>
        <authorList>
            <person name="Liu B."/>
            <person name="Wan Y."/>
        </authorList>
    </citation>
    <scope>NUCLEOTIDE SEQUENCE [LARGE SCALE GENOMIC DNA]</scope>
    <source>
        <strain evidence="1 2">WY-16</strain>
    </source>
</reference>
<dbReference type="EMBL" id="JAUQUB010000001">
    <property type="protein sequence ID" value="MDO7881215.1"/>
    <property type="molecule type" value="Genomic_DNA"/>
</dbReference>
<dbReference type="Proteomes" id="UP001241072">
    <property type="component" value="Unassembled WGS sequence"/>
</dbReference>
<accession>A0ABT9BP72</accession>
<proteinExistence type="predicted"/>
<comment type="caution">
    <text evidence="1">The sequence shown here is derived from an EMBL/GenBank/DDBJ whole genome shotgun (WGS) entry which is preliminary data.</text>
</comment>
<dbReference type="Gene3D" id="3.30.1390.10">
    <property type="match status" value="1"/>
</dbReference>
<dbReference type="RefSeq" id="WP_305001630.1">
    <property type="nucleotide sequence ID" value="NZ_JAUQUB010000001.1"/>
</dbReference>